<dbReference type="Pfam" id="PF16087">
    <property type="entry name" value="DUF4817"/>
    <property type="match status" value="1"/>
</dbReference>
<dbReference type="AlphaFoldDB" id="A0A026WMV0"/>
<dbReference type="Proteomes" id="UP000053097">
    <property type="component" value="Unassembled WGS sequence"/>
</dbReference>
<dbReference type="PANTHER" id="PTHR47326">
    <property type="entry name" value="TRANSPOSABLE ELEMENT TC3 TRANSPOSASE-LIKE PROTEIN"/>
    <property type="match status" value="1"/>
</dbReference>
<gene>
    <name evidence="2" type="ORF">X777_02509</name>
</gene>
<evidence type="ECO:0000259" key="1">
    <source>
        <dbReference type="Pfam" id="PF16087"/>
    </source>
</evidence>
<proteinExistence type="predicted"/>
<dbReference type="EMBL" id="KK107151">
    <property type="protein sequence ID" value="EZA57258.1"/>
    <property type="molecule type" value="Genomic_DNA"/>
</dbReference>
<dbReference type="OrthoDB" id="7554976at2759"/>
<dbReference type="OMA" id="WTHIWRI"/>
<accession>A0A026WMV0</accession>
<reference evidence="2 3" key="1">
    <citation type="journal article" date="2014" name="Curr. Biol.">
        <title>The genome of the clonal raider ant Cerapachys biroi.</title>
        <authorList>
            <person name="Oxley P.R."/>
            <person name="Ji L."/>
            <person name="Fetter-Pruneda I."/>
            <person name="McKenzie S.K."/>
            <person name="Li C."/>
            <person name="Hu H."/>
            <person name="Zhang G."/>
            <person name="Kronauer D.J."/>
        </authorList>
    </citation>
    <scope>NUCLEOTIDE SEQUENCE [LARGE SCALE GENOMIC DNA]</scope>
</reference>
<evidence type="ECO:0000313" key="2">
    <source>
        <dbReference type="EMBL" id="EZA57258.1"/>
    </source>
</evidence>
<evidence type="ECO:0000313" key="3">
    <source>
        <dbReference type="Proteomes" id="UP000053097"/>
    </source>
</evidence>
<keyword evidence="3" id="KW-1185">Reference proteome</keyword>
<feature type="domain" description="DUF4817" evidence="1">
    <location>
        <begin position="8"/>
        <end position="58"/>
    </location>
</feature>
<sequence>MPRTYSNVEYADMVFVYGFCDGNARGAVREYARRFPNRRVPDRRVITLTFNRLREIGSFSIHQDPLRANLQVENRVLRHFDNNPETSIRRASAALQVPTF</sequence>
<organism evidence="2 3">
    <name type="scientific">Ooceraea biroi</name>
    <name type="common">Clonal raider ant</name>
    <name type="synonym">Cerapachys biroi</name>
    <dbReference type="NCBI Taxonomy" id="2015173"/>
    <lineage>
        <taxon>Eukaryota</taxon>
        <taxon>Metazoa</taxon>
        <taxon>Ecdysozoa</taxon>
        <taxon>Arthropoda</taxon>
        <taxon>Hexapoda</taxon>
        <taxon>Insecta</taxon>
        <taxon>Pterygota</taxon>
        <taxon>Neoptera</taxon>
        <taxon>Endopterygota</taxon>
        <taxon>Hymenoptera</taxon>
        <taxon>Apocrita</taxon>
        <taxon>Aculeata</taxon>
        <taxon>Formicoidea</taxon>
        <taxon>Formicidae</taxon>
        <taxon>Dorylinae</taxon>
        <taxon>Ooceraea</taxon>
    </lineage>
</organism>
<name>A0A026WMV0_OOCBI</name>
<dbReference type="InterPro" id="IPR032135">
    <property type="entry name" value="DUF4817"/>
</dbReference>
<dbReference type="PANTHER" id="PTHR47326:SF1">
    <property type="entry name" value="HTH PSQ-TYPE DOMAIN-CONTAINING PROTEIN"/>
    <property type="match status" value="1"/>
</dbReference>
<protein>
    <recommendedName>
        <fullName evidence="1">DUF4817 domain-containing protein</fullName>
    </recommendedName>
</protein>